<protein>
    <submittedName>
        <fullName evidence="1">Uncharacterized protein</fullName>
    </submittedName>
</protein>
<dbReference type="PATRIC" id="fig|66876.3.peg.1686"/>
<proteinExistence type="predicted"/>
<reference evidence="2" key="1">
    <citation type="submission" date="2015-07" db="EMBL/GenBank/DDBJ databases">
        <authorList>
            <person name="Ju K.-S."/>
            <person name="Doroghazi J.R."/>
            <person name="Metcalf W.W."/>
        </authorList>
    </citation>
    <scope>NUCLEOTIDE SEQUENCE [LARGE SCALE GENOMIC DNA]</scope>
    <source>
        <strain evidence="2">NRRL ISP-5002</strain>
    </source>
</reference>
<gene>
    <name evidence="1" type="ORF">ADL29_07690</name>
</gene>
<keyword evidence="2" id="KW-1185">Reference proteome</keyword>
<accession>A0A0N0H2N1</accession>
<dbReference type="RefSeq" id="WP_053922958.1">
    <property type="nucleotide sequence ID" value="NZ_LGKG01000046.1"/>
</dbReference>
<dbReference type="Proteomes" id="UP000037982">
    <property type="component" value="Unassembled WGS sequence"/>
</dbReference>
<organism evidence="1 2">
    <name type="scientific">Streptomyces chattanoogensis</name>
    <dbReference type="NCBI Taxonomy" id="66876"/>
    <lineage>
        <taxon>Bacteria</taxon>
        <taxon>Bacillati</taxon>
        <taxon>Actinomycetota</taxon>
        <taxon>Actinomycetes</taxon>
        <taxon>Kitasatosporales</taxon>
        <taxon>Streptomycetaceae</taxon>
        <taxon>Streptomyces</taxon>
    </lineage>
</organism>
<name>A0A0N0H2N1_9ACTN</name>
<evidence type="ECO:0000313" key="1">
    <source>
        <dbReference type="EMBL" id="KPC65240.1"/>
    </source>
</evidence>
<dbReference type="EMBL" id="LGKG01000046">
    <property type="protein sequence ID" value="KPC65240.1"/>
    <property type="molecule type" value="Genomic_DNA"/>
</dbReference>
<evidence type="ECO:0000313" key="2">
    <source>
        <dbReference type="Proteomes" id="UP000037982"/>
    </source>
</evidence>
<comment type="caution">
    <text evidence="1">The sequence shown here is derived from an EMBL/GenBank/DDBJ whole genome shotgun (WGS) entry which is preliminary data.</text>
</comment>
<sequence length="213" mass="24723">MYSFYVFEGSFHQGGGGWEDIEVSNSLSEIKQAAIDYIRLGNWADSRDDFMVRAYVEGKLAVEEDLYPFLQVTVSGLTTMSFQEKGEPRGGVPEPGSEYEEEWREYEEEQSECELEDRREWVEYFLVHAFAETAAERPDDIEVTIDWARLALPELTQPLLPEGRGVFVRRDERGKRWKDAVAVEREIGPDEDPEELFEGRGRYLTYGYNSMFL</sequence>
<dbReference type="AlphaFoldDB" id="A0A0N0H2N1"/>